<evidence type="ECO:0000256" key="1">
    <source>
        <dbReference type="ARBA" id="ARBA00004651"/>
    </source>
</evidence>
<keyword evidence="10" id="KW-1185">Reference proteome</keyword>
<evidence type="ECO:0000256" key="7">
    <source>
        <dbReference type="ARBA" id="ARBA00023136"/>
    </source>
</evidence>
<dbReference type="AlphaFoldDB" id="A0A5C7F2Q2"/>
<accession>A0A5C7F2Q2</accession>
<dbReference type="GO" id="GO:0005886">
    <property type="term" value="C:plasma membrane"/>
    <property type="evidence" value="ECO:0007669"/>
    <property type="project" value="UniProtKB-SubCell"/>
</dbReference>
<feature type="transmembrane region" description="Helical" evidence="8">
    <location>
        <begin position="59"/>
        <end position="80"/>
    </location>
</feature>
<dbReference type="InterPro" id="IPR000522">
    <property type="entry name" value="ABC_transptr_permease_BtuC"/>
</dbReference>
<evidence type="ECO:0000256" key="6">
    <source>
        <dbReference type="ARBA" id="ARBA00022989"/>
    </source>
</evidence>
<feature type="transmembrane region" description="Helical" evidence="8">
    <location>
        <begin position="92"/>
        <end position="117"/>
    </location>
</feature>
<evidence type="ECO:0000256" key="2">
    <source>
        <dbReference type="ARBA" id="ARBA00007935"/>
    </source>
</evidence>
<keyword evidence="6 8" id="KW-1133">Transmembrane helix</keyword>
<feature type="transmembrane region" description="Helical" evidence="8">
    <location>
        <begin position="312"/>
        <end position="331"/>
    </location>
</feature>
<dbReference type="GO" id="GO:0033214">
    <property type="term" value="P:siderophore-iron import into cell"/>
    <property type="evidence" value="ECO:0007669"/>
    <property type="project" value="TreeGrafter"/>
</dbReference>
<sequence>MHSRFIILIILFSLLAVSLAAGIVTGAYDLSVADLWLALTGRAEELEQFLVWQVRLPRLLMAVVVGSALAMTGAATQGLFRNPLAEPTLIGVTSGAMLFAVGMLVFSVHLLAAFPLWVQQLGVSLASFIGALLTTGIVYRLAAGRGQLNVATMLLAGIAIAALTGAITGLLIYQSDEEQLRDITFWSLGSLSGANWTQVAIAAPIVITGGYFLGRDALALNAFLLGEREAAQLGFSVERVKKRVIVWTALIVGVCISLTGLIGFVGLVIPHVLRLWMGTDYRRLLLYSGLLGASFLLMADTLSRSILAPAELPIGILTALVGAPFFLWLLLRERRKISWL</sequence>
<gene>
    <name evidence="9" type="ORF">FUA23_21240</name>
</gene>
<reference evidence="9 10" key="1">
    <citation type="submission" date="2019-08" db="EMBL/GenBank/DDBJ databases">
        <title>Lewinella sp. strain SSH13 Genome sequencing and assembly.</title>
        <authorList>
            <person name="Kim I."/>
        </authorList>
    </citation>
    <scope>NUCLEOTIDE SEQUENCE [LARGE SCALE GENOMIC DNA]</scope>
    <source>
        <strain evidence="9 10">SSH13</strain>
    </source>
</reference>
<evidence type="ECO:0000256" key="4">
    <source>
        <dbReference type="ARBA" id="ARBA00022475"/>
    </source>
</evidence>
<comment type="similarity">
    <text evidence="2">Belongs to the binding-protein-dependent transport system permease family. FecCD subfamily.</text>
</comment>
<dbReference type="Pfam" id="PF01032">
    <property type="entry name" value="FecCD"/>
    <property type="match status" value="1"/>
</dbReference>
<evidence type="ECO:0000313" key="10">
    <source>
        <dbReference type="Proteomes" id="UP000321907"/>
    </source>
</evidence>
<feature type="transmembrane region" description="Helical" evidence="8">
    <location>
        <begin position="123"/>
        <end position="142"/>
    </location>
</feature>
<dbReference type="SUPFAM" id="SSF81345">
    <property type="entry name" value="ABC transporter involved in vitamin B12 uptake, BtuC"/>
    <property type="match status" value="1"/>
</dbReference>
<keyword evidence="7 8" id="KW-0472">Membrane</keyword>
<protein>
    <submittedName>
        <fullName evidence="9">Iron ABC transporter permease</fullName>
    </submittedName>
</protein>
<feature type="transmembrane region" description="Helical" evidence="8">
    <location>
        <begin position="154"/>
        <end position="173"/>
    </location>
</feature>
<name>A0A5C7F2Q2_9BACT</name>
<evidence type="ECO:0000256" key="5">
    <source>
        <dbReference type="ARBA" id="ARBA00022692"/>
    </source>
</evidence>
<evidence type="ECO:0000256" key="8">
    <source>
        <dbReference type="SAM" id="Phobius"/>
    </source>
</evidence>
<organism evidence="9 10">
    <name type="scientific">Neolewinella aurantiaca</name>
    <dbReference type="NCBI Taxonomy" id="2602767"/>
    <lineage>
        <taxon>Bacteria</taxon>
        <taxon>Pseudomonadati</taxon>
        <taxon>Bacteroidota</taxon>
        <taxon>Saprospiria</taxon>
        <taxon>Saprospirales</taxon>
        <taxon>Lewinellaceae</taxon>
        <taxon>Neolewinella</taxon>
    </lineage>
</organism>
<comment type="caution">
    <text evidence="9">The sequence shown here is derived from an EMBL/GenBank/DDBJ whole genome shotgun (WGS) entry which is preliminary data.</text>
</comment>
<keyword evidence="4" id="KW-1003">Cell membrane</keyword>
<comment type="subcellular location">
    <subcellularLocation>
        <location evidence="1">Cell membrane</location>
        <topology evidence="1">Multi-pass membrane protein</topology>
    </subcellularLocation>
</comment>
<feature type="transmembrane region" description="Helical" evidence="8">
    <location>
        <begin position="244"/>
        <end position="272"/>
    </location>
</feature>
<evidence type="ECO:0000256" key="3">
    <source>
        <dbReference type="ARBA" id="ARBA00022448"/>
    </source>
</evidence>
<dbReference type="Gene3D" id="1.10.3470.10">
    <property type="entry name" value="ABC transporter involved in vitamin B12 uptake, BtuC"/>
    <property type="match status" value="1"/>
</dbReference>
<dbReference type="GO" id="GO:0022857">
    <property type="term" value="F:transmembrane transporter activity"/>
    <property type="evidence" value="ECO:0007669"/>
    <property type="project" value="InterPro"/>
</dbReference>
<dbReference type="EMBL" id="VOXD01000053">
    <property type="protein sequence ID" value="TXF84386.1"/>
    <property type="molecule type" value="Genomic_DNA"/>
</dbReference>
<dbReference type="CDD" id="cd06550">
    <property type="entry name" value="TM_ABC_iron-siderophores_like"/>
    <property type="match status" value="1"/>
</dbReference>
<dbReference type="InterPro" id="IPR037294">
    <property type="entry name" value="ABC_BtuC-like"/>
</dbReference>
<dbReference type="Proteomes" id="UP000321907">
    <property type="component" value="Unassembled WGS sequence"/>
</dbReference>
<dbReference type="PANTHER" id="PTHR30472:SF25">
    <property type="entry name" value="ABC TRANSPORTER PERMEASE PROTEIN MJ0876-RELATED"/>
    <property type="match status" value="1"/>
</dbReference>
<keyword evidence="5 8" id="KW-0812">Transmembrane</keyword>
<dbReference type="PANTHER" id="PTHR30472">
    <property type="entry name" value="FERRIC ENTEROBACTIN TRANSPORT SYSTEM PERMEASE PROTEIN"/>
    <property type="match status" value="1"/>
</dbReference>
<evidence type="ECO:0000313" key="9">
    <source>
        <dbReference type="EMBL" id="TXF84386.1"/>
    </source>
</evidence>
<dbReference type="RefSeq" id="WP_147932794.1">
    <property type="nucleotide sequence ID" value="NZ_VOXD01000053.1"/>
</dbReference>
<dbReference type="FunFam" id="1.10.3470.10:FF:000001">
    <property type="entry name" value="Vitamin B12 ABC transporter permease BtuC"/>
    <property type="match status" value="1"/>
</dbReference>
<dbReference type="OrthoDB" id="9811721at2"/>
<keyword evidence="3" id="KW-0813">Transport</keyword>
<proteinExistence type="inferred from homology"/>